<dbReference type="Proteomes" id="UP000076394">
    <property type="component" value="Chromosome"/>
</dbReference>
<evidence type="ECO:0000313" key="8">
    <source>
        <dbReference type="Proteomes" id="UP000233649"/>
    </source>
</evidence>
<dbReference type="EMBL" id="KP085025">
    <property type="protein sequence ID" value="AIZ97108.1"/>
    <property type="molecule type" value="Genomic_DNA"/>
</dbReference>
<evidence type="ECO:0000313" key="4">
    <source>
        <dbReference type="EMBL" id="PKH44731.1"/>
    </source>
</evidence>
<gene>
    <name evidence="2" type="primary">rdhB26</name>
    <name evidence="3" type="synonym">rdhB</name>
    <name evidence="6" type="ORF">C1G86_0196</name>
    <name evidence="5" type="ORF">C1G87_0212</name>
    <name evidence="4" type="ORF">CVH13_01762</name>
    <name evidence="3" type="ORF">Dm11a5_0189</name>
</gene>
<protein>
    <submittedName>
        <fullName evidence="2">Putative anchoring protein KB1rdhB26</fullName>
    </submittedName>
    <submittedName>
        <fullName evidence="3">Reductive dehalogenase anchoring protein</fullName>
    </submittedName>
    <submittedName>
        <fullName evidence="5">Tetrachloroethene reductive dehalogenase PceA membrane-bound subunit</fullName>
    </submittedName>
</protein>
<dbReference type="AlphaFoldDB" id="A0A0A7NWQ5"/>
<feature type="transmembrane region" description="Helical" evidence="1">
    <location>
        <begin position="6"/>
        <end position="23"/>
    </location>
</feature>
<evidence type="ECO:0000313" key="2">
    <source>
        <dbReference type="EMBL" id="AIZ97108.1"/>
    </source>
</evidence>
<dbReference type="EMBL" id="CP011127">
    <property type="protein sequence ID" value="AMU86020.1"/>
    <property type="molecule type" value="Genomic_DNA"/>
</dbReference>
<dbReference type="Proteomes" id="UP000248786">
    <property type="component" value="Unassembled WGS sequence"/>
</dbReference>
<reference evidence="9 10" key="4">
    <citation type="submission" date="2018-05" db="EMBL/GenBank/DDBJ databases">
        <title>Draft genome sequences of Dehalococcoides mccartyi strains RC and KS.</title>
        <authorList>
            <person name="Higgins S.A."/>
            <person name="Padilla-Crespo E."/>
            <person name="Loeffler F.E."/>
        </authorList>
    </citation>
    <scope>NUCLEOTIDE SEQUENCE [LARGE SCALE GENOMIC DNA]</scope>
    <source>
        <strain evidence="6 9">KS</strain>
        <strain evidence="5 10">RC</strain>
    </source>
</reference>
<evidence type="ECO:0000313" key="3">
    <source>
        <dbReference type="EMBL" id="AMU86020.1"/>
    </source>
</evidence>
<dbReference type="EMBL" id="QGLC01000008">
    <property type="protein sequence ID" value="RAL69855.1"/>
    <property type="molecule type" value="Genomic_DNA"/>
</dbReference>
<feature type="transmembrane region" description="Helical" evidence="1">
    <location>
        <begin position="68"/>
        <end position="86"/>
    </location>
</feature>
<accession>A0A0A7NWQ5</accession>
<keyword evidence="1" id="KW-0472">Membrane</keyword>
<dbReference type="Proteomes" id="UP000249146">
    <property type="component" value="Unassembled WGS sequence"/>
</dbReference>
<evidence type="ECO:0000256" key="1">
    <source>
        <dbReference type="SAM" id="Phobius"/>
    </source>
</evidence>
<keyword evidence="1" id="KW-1133">Transmembrane helix</keyword>
<evidence type="ECO:0000313" key="10">
    <source>
        <dbReference type="Proteomes" id="UP000249146"/>
    </source>
</evidence>
<reference evidence="4 8" key="3">
    <citation type="journal article" date="2017" name="FEMS Microbiol. Ecol.">
        <title>Reconstructed genomes of novel Dehalococcoides mccartyi strains from 1,2,3,4-tetrachlorodibenzo-p-dioxin-dechlorinating enrichment cultures reveal divergent reductive dehalogenase gene profiles.</title>
        <authorList>
            <person name="Dam H.T."/>
            <person name="Vollmers J."/>
            <person name="Kaster A.K."/>
            <person name="Haggblom M.M."/>
        </authorList>
    </citation>
    <scope>NUCLEOTIDE SEQUENCE [LARGE SCALE GENOMIC DNA]</scope>
    <source>
        <strain evidence="4 8">H1-3-2.001</strain>
    </source>
</reference>
<dbReference type="RefSeq" id="WP_012984117.1">
    <property type="nucleotide sequence ID" value="NZ_AP024514.1"/>
</dbReference>
<reference evidence="3 7" key="2">
    <citation type="submission" date="2015-03" db="EMBL/GenBank/DDBJ databases">
        <title>Genomic characterization of Dehalococcoides mccartyi strain 11a5, an unusal plasmid-containing chloroethene dechlorinator.</title>
        <authorList>
            <person name="Zhao S."/>
            <person name="Ding C."/>
            <person name="He J."/>
        </authorList>
    </citation>
    <scope>NUCLEOTIDE SEQUENCE [LARGE SCALE GENOMIC DNA]</scope>
    <source>
        <strain evidence="3 7">11a5</strain>
    </source>
</reference>
<keyword evidence="1" id="KW-0812">Transmembrane</keyword>
<evidence type="ECO:0000313" key="9">
    <source>
        <dbReference type="Proteomes" id="UP000248786"/>
    </source>
</evidence>
<evidence type="ECO:0000313" key="7">
    <source>
        <dbReference type="Proteomes" id="UP000076394"/>
    </source>
</evidence>
<organism evidence="2">
    <name type="scientific">Dehalococcoides mccartyi</name>
    <dbReference type="NCBI Taxonomy" id="61435"/>
    <lineage>
        <taxon>Bacteria</taxon>
        <taxon>Bacillati</taxon>
        <taxon>Chloroflexota</taxon>
        <taxon>Dehalococcoidia</taxon>
        <taxon>Dehalococcoidales</taxon>
        <taxon>Dehalococcoidaceae</taxon>
        <taxon>Dehalococcoides</taxon>
    </lineage>
</organism>
<proteinExistence type="predicted"/>
<evidence type="ECO:0000313" key="5">
    <source>
        <dbReference type="EMBL" id="RAL69855.1"/>
    </source>
</evidence>
<dbReference type="Proteomes" id="UP000233649">
    <property type="component" value="Unassembled WGS sequence"/>
</dbReference>
<dbReference type="OrthoDB" id="9885598at2"/>
<dbReference type="PATRIC" id="fig|61435.13.peg.162"/>
<feature type="transmembrane region" description="Helical" evidence="1">
    <location>
        <begin position="35"/>
        <end position="56"/>
    </location>
</feature>
<dbReference type="EMBL" id="QGLD01000008">
    <property type="protein sequence ID" value="RAL70623.1"/>
    <property type="molecule type" value="Genomic_DNA"/>
</dbReference>
<reference evidence="2" key="1">
    <citation type="submission" date="2014-10" db="EMBL/GenBank/DDBJ databases">
        <title>Reductive dehalogenase homologous genes as biomarkers for distinguishing populations of Dehalococcoides in mixed dechlorinating cultures and in groundwater.</title>
        <authorList>
            <person name="Perez-De-Mora A."/>
            <person name="Zila A."/>
            <person name="Mcmaster M.L."/>
            <person name="Liang X."/>
            <person name="Dworatzek S."/>
            <person name="Edwards E.A."/>
        </authorList>
    </citation>
    <scope>NUCLEOTIDE SEQUENCE</scope>
</reference>
<sequence>MTGIVFLFGLLLGILGTWLWHTAKERSIKLAWVDYLLIAIFVLMAGGGIWFVNTFTEESVASAARSSGLIFGLLALLVLGVTWQLIRRRNHKSGI</sequence>
<dbReference type="EMBL" id="PHFD01000434">
    <property type="protein sequence ID" value="PKH44731.1"/>
    <property type="molecule type" value="Genomic_DNA"/>
</dbReference>
<evidence type="ECO:0000313" key="6">
    <source>
        <dbReference type="EMBL" id="RAL70623.1"/>
    </source>
</evidence>
<name>A0A0A7NWQ5_9CHLR</name>